<keyword evidence="3" id="KW-1185">Reference proteome</keyword>
<protein>
    <submittedName>
        <fullName evidence="2">N-acetyltransferase</fullName>
    </submittedName>
</protein>
<gene>
    <name evidence="2" type="ORF">D1Z90_20565</name>
</gene>
<proteinExistence type="predicted"/>
<reference evidence="2 3" key="2">
    <citation type="submission" date="2019-01" db="EMBL/GenBank/DDBJ databases">
        <title>Motilimonas pumilus sp. nov., isolated from the gut of sea cucumber (Apostichopus japonicus).</title>
        <authorList>
            <person name="Wang F.-Q."/>
            <person name="Ren L.-H."/>
            <person name="Lin Y.-W."/>
            <person name="Sun G.-H."/>
            <person name="Du Z.-J."/>
            <person name="Zhao J.-X."/>
            <person name="Liu X.-J."/>
            <person name="Liu L.-J."/>
        </authorList>
    </citation>
    <scope>NUCLEOTIDE SEQUENCE [LARGE SCALE GENOMIC DNA]</scope>
    <source>
        <strain evidence="2 3">PLHSC7-2</strain>
    </source>
</reference>
<dbReference type="CDD" id="cd04301">
    <property type="entry name" value="NAT_SF"/>
    <property type="match status" value="1"/>
</dbReference>
<organism evidence="2 3">
    <name type="scientific">Motilimonas pumila</name>
    <dbReference type="NCBI Taxonomy" id="2303987"/>
    <lineage>
        <taxon>Bacteria</taxon>
        <taxon>Pseudomonadati</taxon>
        <taxon>Pseudomonadota</taxon>
        <taxon>Gammaproteobacteria</taxon>
        <taxon>Alteromonadales</taxon>
        <taxon>Alteromonadales genera incertae sedis</taxon>
        <taxon>Motilimonas</taxon>
    </lineage>
</organism>
<comment type="caution">
    <text evidence="2">The sequence shown here is derived from an EMBL/GenBank/DDBJ whole genome shotgun (WGS) entry which is preliminary data.</text>
</comment>
<dbReference type="Proteomes" id="UP000283255">
    <property type="component" value="Unassembled WGS sequence"/>
</dbReference>
<name>A0A418Y913_9GAMM</name>
<dbReference type="Pfam" id="PF13508">
    <property type="entry name" value="Acetyltransf_7"/>
    <property type="match status" value="1"/>
</dbReference>
<dbReference type="InterPro" id="IPR016181">
    <property type="entry name" value="Acyl_CoA_acyltransferase"/>
</dbReference>
<feature type="domain" description="N-acetyltransferase" evidence="1">
    <location>
        <begin position="1"/>
        <end position="118"/>
    </location>
</feature>
<dbReference type="PROSITE" id="PS51186">
    <property type="entry name" value="GNAT"/>
    <property type="match status" value="1"/>
</dbReference>
<dbReference type="InterPro" id="IPR000182">
    <property type="entry name" value="GNAT_dom"/>
</dbReference>
<accession>A0A418Y913</accession>
<keyword evidence="2" id="KW-0808">Transferase</keyword>
<evidence type="ECO:0000313" key="2">
    <source>
        <dbReference type="EMBL" id="RJG36063.1"/>
    </source>
</evidence>
<evidence type="ECO:0000313" key="3">
    <source>
        <dbReference type="Proteomes" id="UP000283255"/>
    </source>
</evidence>
<reference evidence="2 3" key="1">
    <citation type="submission" date="2018-09" db="EMBL/GenBank/DDBJ databases">
        <authorList>
            <person name="Wang F."/>
        </authorList>
    </citation>
    <scope>NUCLEOTIDE SEQUENCE [LARGE SCALE GENOMIC DNA]</scope>
    <source>
        <strain evidence="2 3">PLHSC7-2</strain>
    </source>
</reference>
<sequence>MKASLEAVGRFDENRVRTRFLDRFSPEDTLKILVGGSLVGFYVILDKGDHLYLDHLYILPAYQGKGLGGKVITKLKVMAQGSTIKLGALKGSASNEFYLNHGFRQTHSDEFDIYYQFN</sequence>
<dbReference type="GO" id="GO:0016747">
    <property type="term" value="F:acyltransferase activity, transferring groups other than amino-acyl groups"/>
    <property type="evidence" value="ECO:0007669"/>
    <property type="project" value="InterPro"/>
</dbReference>
<dbReference type="OrthoDB" id="5522469at2"/>
<dbReference type="SUPFAM" id="SSF55729">
    <property type="entry name" value="Acyl-CoA N-acyltransferases (Nat)"/>
    <property type="match status" value="1"/>
</dbReference>
<dbReference type="Gene3D" id="3.40.630.30">
    <property type="match status" value="1"/>
</dbReference>
<evidence type="ECO:0000259" key="1">
    <source>
        <dbReference type="PROSITE" id="PS51186"/>
    </source>
</evidence>
<dbReference type="AlphaFoldDB" id="A0A418Y913"/>
<dbReference type="EMBL" id="QZCH01000091">
    <property type="protein sequence ID" value="RJG36063.1"/>
    <property type="molecule type" value="Genomic_DNA"/>
</dbReference>